<evidence type="ECO:0000313" key="2">
    <source>
        <dbReference type="Proteomes" id="UP000594638"/>
    </source>
</evidence>
<reference evidence="1 2" key="1">
    <citation type="submission" date="2019-12" db="EMBL/GenBank/DDBJ databases">
        <authorList>
            <person name="Alioto T."/>
            <person name="Alioto T."/>
            <person name="Gomez Garrido J."/>
        </authorList>
    </citation>
    <scope>NUCLEOTIDE SEQUENCE [LARGE SCALE GENOMIC DNA]</scope>
</reference>
<organism evidence="1 2">
    <name type="scientific">Olea europaea subsp. europaea</name>
    <dbReference type="NCBI Taxonomy" id="158383"/>
    <lineage>
        <taxon>Eukaryota</taxon>
        <taxon>Viridiplantae</taxon>
        <taxon>Streptophyta</taxon>
        <taxon>Embryophyta</taxon>
        <taxon>Tracheophyta</taxon>
        <taxon>Spermatophyta</taxon>
        <taxon>Magnoliopsida</taxon>
        <taxon>eudicotyledons</taxon>
        <taxon>Gunneridae</taxon>
        <taxon>Pentapetalae</taxon>
        <taxon>asterids</taxon>
        <taxon>lamiids</taxon>
        <taxon>Lamiales</taxon>
        <taxon>Oleaceae</taxon>
        <taxon>Oleeae</taxon>
        <taxon>Olea</taxon>
    </lineage>
</organism>
<gene>
    <name evidence="1" type="ORF">OLEA9_A043254</name>
</gene>
<dbReference type="EMBL" id="CACTIH010005435">
    <property type="protein sequence ID" value="CAA2992374.1"/>
    <property type="molecule type" value="Genomic_DNA"/>
</dbReference>
<sequence>MLTFVIPLRKLLFSNLKFSAPKSFPIANSHLTMELEVFHKKRKKKMEGNEGRKDYWKSLDGMTLTTLSLLMGWHLDAFFKKEPSARLQLKTRMTSRSHLKH</sequence>
<dbReference type="AlphaFoldDB" id="A0A8S0SJB1"/>
<protein>
    <submittedName>
        <fullName evidence="1">Uncharacterized protein</fullName>
    </submittedName>
</protein>
<dbReference type="Proteomes" id="UP000594638">
    <property type="component" value="Unassembled WGS sequence"/>
</dbReference>
<proteinExistence type="predicted"/>
<evidence type="ECO:0000313" key="1">
    <source>
        <dbReference type="EMBL" id="CAA2992374.1"/>
    </source>
</evidence>
<comment type="caution">
    <text evidence="1">The sequence shown here is derived from an EMBL/GenBank/DDBJ whole genome shotgun (WGS) entry which is preliminary data.</text>
</comment>
<accession>A0A8S0SJB1</accession>
<dbReference type="Gramene" id="OE9A043254T2">
    <property type="protein sequence ID" value="OE9A043254C2"/>
    <property type="gene ID" value="OE9A043254"/>
</dbReference>
<name>A0A8S0SJB1_OLEEU</name>
<keyword evidence="2" id="KW-1185">Reference proteome</keyword>